<dbReference type="Gene3D" id="3.50.50.60">
    <property type="entry name" value="FAD/NAD(P)-binding domain"/>
    <property type="match status" value="1"/>
</dbReference>
<keyword evidence="5" id="KW-1185">Reference proteome</keyword>
<reference evidence="4 5" key="1">
    <citation type="submission" date="2024-09" db="EMBL/GenBank/DDBJ databases">
        <authorList>
            <person name="Sun Q."/>
            <person name="Mori K."/>
        </authorList>
    </citation>
    <scope>NUCLEOTIDE SEQUENCE [LARGE SCALE GENOMIC DNA]</scope>
    <source>
        <strain evidence="4 5">JCM 11411</strain>
    </source>
</reference>
<organism evidence="4 5">
    <name type="scientific">Rhodococcus baikonurensis</name>
    <dbReference type="NCBI Taxonomy" id="172041"/>
    <lineage>
        <taxon>Bacteria</taxon>
        <taxon>Bacillati</taxon>
        <taxon>Actinomycetota</taxon>
        <taxon>Actinomycetes</taxon>
        <taxon>Mycobacteriales</taxon>
        <taxon>Nocardiaceae</taxon>
        <taxon>Rhodococcus</taxon>
        <taxon>Rhodococcus erythropolis group</taxon>
    </lineage>
</organism>
<comment type="caution">
    <text evidence="4">The sequence shown here is derived from an EMBL/GenBank/DDBJ whole genome shotgun (WGS) entry which is preliminary data.</text>
</comment>
<accession>A0ABV5XP90</accession>
<dbReference type="Proteomes" id="UP001589587">
    <property type="component" value="Unassembled WGS sequence"/>
</dbReference>
<evidence type="ECO:0000256" key="1">
    <source>
        <dbReference type="ARBA" id="ARBA00023002"/>
    </source>
</evidence>
<gene>
    <name evidence="4" type="ORF">ACFFQ6_28120</name>
</gene>
<name>A0ABV5XP90_9NOCA</name>
<evidence type="ECO:0000313" key="4">
    <source>
        <dbReference type="EMBL" id="MFB9783574.1"/>
    </source>
</evidence>
<dbReference type="PANTHER" id="PTHR43476:SF4">
    <property type="entry name" value="BLR0106 PROTEIN"/>
    <property type="match status" value="1"/>
</dbReference>
<feature type="domain" description="FAD-binding" evidence="3">
    <location>
        <begin position="5"/>
        <end position="339"/>
    </location>
</feature>
<evidence type="ECO:0000313" key="5">
    <source>
        <dbReference type="Proteomes" id="UP001589587"/>
    </source>
</evidence>
<keyword evidence="1" id="KW-0560">Oxidoreductase</keyword>
<evidence type="ECO:0000256" key="2">
    <source>
        <dbReference type="ARBA" id="ARBA00023027"/>
    </source>
</evidence>
<dbReference type="PRINTS" id="PR00420">
    <property type="entry name" value="RNGMNOXGNASE"/>
</dbReference>
<dbReference type="Gene3D" id="3.30.70.2450">
    <property type="match status" value="1"/>
</dbReference>
<keyword evidence="2" id="KW-0520">NAD</keyword>
<dbReference type="EMBL" id="JBHMAS010000071">
    <property type="protein sequence ID" value="MFB9783574.1"/>
    <property type="molecule type" value="Genomic_DNA"/>
</dbReference>
<dbReference type="Pfam" id="PF01494">
    <property type="entry name" value="FAD_binding_3"/>
    <property type="match status" value="1"/>
</dbReference>
<dbReference type="InterPro" id="IPR050631">
    <property type="entry name" value="PheA/TfdB_FAD_monoxygenase"/>
</dbReference>
<dbReference type="InterPro" id="IPR036188">
    <property type="entry name" value="FAD/NAD-bd_sf"/>
</dbReference>
<proteinExistence type="predicted"/>
<dbReference type="InterPro" id="IPR002938">
    <property type="entry name" value="FAD-bd"/>
</dbReference>
<protein>
    <submittedName>
        <fullName evidence="4">FAD-dependent oxidoreductase</fullName>
    </submittedName>
</protein>
<evidence type="ECO:0000259" key="3">
    <source>
        <dbReference type="Pfam" id="PF01494"/>
    </source>
</evidence>
<dbReference type="RefSeq" id="WP_214514691.1">
    <property type="nucleotide sequence ID" value="NZ_JBHMAS010000071.1"/>
</dbReference>
<sequence>MPTNSVLIVGGGPLGLLQALGLAQAGVEVTVLEPAPARQRVTRALVFNWSMMAGLDSLGILDEMMAVGVVQNAVSLNILRTGERIVFDLSALSDDVEHAFTLNMEQGQFVDILLARLALSPAVTIEWDTRVESLDQDRDGCTVVATSSVGEFTFRAGWVVGVDGTHSLVRRSLGLAFPGMTWPERFVTVNLRFDFSTMGVAQAATHIDPDRGALIAQIDRTGLWSYLYAENEKLLETSIGIRMQAIFANVLPEGADPRVETWAAHRMHQRVVDTFRVGRVLLVGGAAHITAPTSGFGLVGSFFDVLAATEVLGALARGETDEAILDRYAADRRRVFTEITSPVSSETKMLIFNGAEPGRLERELIHYRAAASSRASTREFLLLARQLESPSLLMPRSTSI</sequence>
<dbReference type="SUPFAM" id="SSF51905">
    <property type="entry name" value="FAD/NAD(P)-binding domain"/>
    <property type="match status" value="1"/>
</dbReference>
<dbReference type="PANTHER" id="PTHR43476">
    <property type="entry name" value="3-(3-HYDROXY-PHENYL)PROPIONATE/3-HYDROXYCINNAMIC ACID HYDROXYLASE"/>
    <property type="match status" value="1"/>
</dbReference>